<geneLocation type="plasmid" evidence="3 4">
    <name>p_unnamed1</name>
</geneLocation>
<keyword evidence="4" id="KW-1185">Reference proteome</keyword>
<reference evidence="3 4" key="1">
    <citation type="submission" date="2022-09" db="EMBL/GenBank/DDBJ databases">
        <title>Interaction between co-microsymbionts with complementary sets of symbiotic genes in legume-rhizobium systems.</title>
        <authorList>
            <person name="Safronova V."/>
            <person name="Sazanova A."/>
            <person name="Afonin A."/>
            <person name="Chirak E."/>
        </authorList>
    </citation>
    <scope>NUCLEOTIDE SEQUENCE [LARGE SCALE GENOMIC DNA]</scope>
    <source>
        <strain evidence="3 4">A18/4-1</strain>
        <plasmid evidence="3 4">p_unnamed1</plasmid>
    </source>
</reference>
<sequence length="83" mass="7887">MKKIIAIAAVAVALAGCSQSAGGGAAIGAASGALIGGLTTNSWEGAAIGAAVGGASGAVIGKATEPGKCVYRDRHGRQYIDVC</sequence>
<organism evidence="3 4">
    <name type="scientific">Devosia neptuniae</name>
    <dbReference type="NCBI Taxonomy" id="191302"/>
    <lineage>
        <taxon>Bacteria</taxon>
        <taxon>Pseudomonadati</taxon>
        <taxon>Pseudomonadota</taxon>
        <taxon>Alphaproteobacteria</taxon>
        <taxon>Hyphomicrobiales</taxon>
        <taxon>Devosiaceae</taxon>
        <taxon>Devosia</taxon>
    </lineage>
</organism>
<accession>A0ABY6C9J5</accession>
<keyword evidence="3" id="KW-0614">Plasmid</keyword>
<dbReference type="EMBL" id="CP104964">
    <property type="protein sequence ID" value="UXN67956.1"/>
    <property type="molecule type" value="Genomic_DNA"/>
</dbReference>
<dbReference type="InterPro" id="IPR027367">
    <property type="entry name" value="Gly-zipper_YMGG"/>
</dbReference>
<protein>
    <submittedName>
        <fullName evidence="3">Glycine zipper domain-containing protein</fullName>
    </submittedName>
</protein>
<feature type="domain" description="YMGG-like Gly-zipper" evidence="2">
    <location>
        <begin position="19"/>
        <end position="62"/>
    </location>
</feature>
<gene>
    <name evidence="3" type="ORF">N8A98_00065</name>
</gene>
<evidence type="ECO:0000259" key="2">
    <source>
        <dbReference type="Pfam" id="PF13441"/>
    </source>
</evidence>
<name>A0ABY6C9J5_9HYPH</name>
<keyword evidence="1" id="KW-0732">Signal</keyword>
<dbReference type="Pfam" id="PF13441">
    <property type="entry name" value="Gly-zipper_YMGG"/>
    <property type="match status" value="1"/>
</dbReference>
<dbReference type="Proteomes" id="UP001061862">
    <property type="component" value="Plasmid p_unnamed1"/>
</dbReference>
<dbReference type="RefSeq" id="WP_113122743.1">
    <property type="nucleotide sequence ID" value="NZ_CP104964.1"/>
</dbReference>
<evidence type="ECO:0000313" key="3">
    <source>
        <dbReference type="EMBL" id="UXN67956.1"/>
    </source>
</evidence>
<dbReference type="PROSITE" id="PS51257">
    <property type="entry name" value="PROKAR_LIPOPROTEIN"/>
    <property type="match status" value="1"/>
</dbReference>
<feature type="chain" id="PRO_5045583202" evidence="1">
    <location>
        <begin position="22"/>
        <end position="83"/>
    </location>
</feature>
<proteinExistence type="predicted"/>
<feature type="signal peptide" evidence="1">
    <location>
        <begin position="1"/>
        <end position="21"/>
    </location>
</feature>
<evidence type="ECO:0000256" key="1">
    <source>
        <dbReference type="SAM" id="SignalP"/>
    </source>
</evidence>
<evidence type="ECO:0000313" key="4">
    <source>
        <dbReference type="Proteomes" id="UP001061862"/>
    </source>
</evidence>